<dbReference type="InterPro" id="IPR002539">
    <property type="entry name" value="MaoC-like_dom"/>
</dbReference>
<feature type="domain" description="MaoC-like" evidence="1">
    <location>
        <begin position="18"/>
        <end position="115"/>
    </location>
</feature>
<dbReference type="CDD" id="cd03449">
    <property type="entry name" value="R_hydratase"/>
    <property type="match status" value="1"/>
</dbReference>
<dbReference type="GO" id="GO:0006633">
    <property type="term" value="P:fatty acid biosynthetic process"/>
    <property type="evidence" value="ECO:0007669"/>
    <property type="project" value="TreeGrafter"/>
</dbReference>
<dbReference type="PANTHER" id="PTHR43437:SF3">
    <property type="entry name" value="HYDROXYACYL-THIOESTER DEHYDRATASE TYPE 2, MITOCHONDRIAL"/>
    <property type="match status" value="1"/>
</dbReference>
<dbReference type="AlphaFoldDB" id="A0A9D6Z3E4"/>
<dbReference type="EMBL" id="JACRDE010000262">
    <property type="protein sequence ID" value="MBI5249765.1"/>
    <property type="molecule type" value="Genomic_DNA"/>
</dbReference>
<dbReference type="GO" id="GO:0019171">
    <property type="term" value="F:(3R)-hydroxyacyl-[acyl-carrier-protein] dehydratase activity"/>
    <property type="evidence" value="ECO:0007669"/>
    <property type="project" value="TreeGrafter"/>
</dbReference>
<name>A0A9D6Z3E4_9BACT</name>
<dbReference type="SUPFAM" id="SSF54637">
    <property type="entry name" value="Thioesterase/thiol ester dehydrase-isomerase"/>
    <property type="match status" value="1"/>
</dbReference>
<dbReference type="InterPro" id="IPR029069">
    <property type="entry name" value="HotDog_dom_sf"/>
</dbReference>
<evidence type="ECO:0000313" key="3">
    <source>
        <dbReference type="Proteomes" id="UP000807825"/>
    </source>
</evidence>
<proteinExistence type="predicted"/>
<evidence type="ECO:0000259" key="1">
    <source>
        <dbReference type="Pfam" id="PF01575"/>
    </source>
</evidence>
<dbReference type="Gene3D" id="3.10.129.10">
    <property type="entry name" value="Hotdog Thioesterase"/>
    <property type="match status" value="1"/>
</dbReference>
<dbReference type="InterPro" id="IPR050965">
    <property type="entry name" value="UPF0336/Enoyl-CoA_hydratase"/>
</dbReference>
<comment type="caution">
    <text evidence="2">The sequence shown here is derived from an EMBL/GenBank/DDBJ whole genome shotgun (WGS) entry which is preliminary data.</text>
</comment>
<gene>
    <name evidence="2" type="ORF">HY912_09735</name>
</gene>
<organism evidence="2 3">
    <name type="scientific">Desulfomonile tiedjei</name>
    <dbReference type="NCBI Taxonomy" id="2358"/>
    <lineage>
        <taxon>Bacteria</taxon>
        <taxon>Pseudomonadati</taxon>
        <taxon>Thermodesulfobacteriota</taxon>
        <taxon>Desulfomonilia</taxon>
        <taxon>Desulfomonilales</taxon>
        <taxon>Desulfomonilaceae</taxon>
        <taxon>Desulfomonile</taxon>
    </lineage>
</organism>
<dbReference type="Proteomes" id="UP000807825">
    <property type="component" value="Unassembled WGS sequence"/>
</dbReference>
<evidence type="ECO:0000313" key="2">
    <source>
        <dbReference type="EMBL" id="MBI5249765.1"/>
    </source>
</evidence>
<dbReference type="PANTHER" id="PTHR43437">
    <property type="entry name" value="HYDROXYACYL-THIOESTER DEHYDRATASE TYPE 2, MITOCHONDRIAL-RELATED"/>
    <property type="match status" value="1"/>
</dbReference>
<accession>A0A9D6Z3E4</accession>
<dbReference type="Pfam" id="PF01575">
    <property type="entry name" value="MaoC_dehydratas"/>
    <property type="match status" value="1"/>
</dbReference>
<reference evidence="2" key="1">
    <citation type="submission" date="2020-07" db="EMBL/GenBank/DDBJ databases">
        <title>Huge and variable diversity of episymbiotic CPR bacteria and DPANN archaea in groundwater ecosystems.</title>
        <authorList>
            <person name="He C.Y."/>
            <person name="Keren R."/>
            <person name="Whittaker M."/>
            <person name="Farag I.F."/>
            <person name="Doudna J."/>
            <person name="Cate J.H.D."/>
            <person name="Banfield J.F."/>
        </authorList>
    </citation>
    <scope>NUCLEOTIDE SEQUENCE</scope>
    <source>
        <strain evidence="2">NC_groundwater_1664_Pr3_B-0.1um_52_9</strain>
    </source>
</reference>
<sequence length="152" mass="16721">MQFQLGLSYDDLEVGMKASFTKTITETDVYLFAGISGDFNPVHVNEEFAKLTPFGTRIAHGALPQSLIAPVLGTKLPGLGTIALEVTTRFKSPTMFGDTVTATAEVIEKLEEKRRVRMKLLWTNQRGETVATGEALVIPPPKQEELLSEKKL</sequence>
<protein>
    <submittedName>
        <fullName evidence="2">MaoC family dehydratase</fullName>
    </submittedName>
</protein>